<dbReference type="PANTHER" id="PTHR47942">
    <property type="entry name" value="TETRATRICOPEPTIDE REPEAT (TPR)-LIKE SUPERFAMILY PROTEIN-RELATED"/>
    <property type="match status" value="1"/>
</dbReference>
<evidence type="ECO:0000256" key="1">
    <source>
        <dbReference type="ARBA" id="ARBA00022737"/>
    </source>
</evidence>
<keyword evidence="1" id="KW-0677">Repeat</keyword>
<dbReference type="InterPro" id="IPR051222">
    <property type="entry name" value="PPR/CCM1_RNA-binding"/>
</dbReference>
<dbReference type="OrthoDB" id="5588846at2759"/>
<proteinExistence type="predicted"/>
<feature type="compositionally biased region" description="Polar residues" evidence="2">
    <location>
        <begin position="317"/>
        <end position="341"/>
    </location>
</feature>
<dbReference type="Gene3D" id="1.25.40.10">
    <property type="entry name" value="Tetratricopeptide repeat domain"/>
    <property type="match status" value="1"/>
</dbReference>
<accession>A0A166B739</accession>
<evidence type="ECO:0008006" key="5">
    <source>
        <dbReference type="Google" id="ProtNLM"/>
    </source>
</evidence>
<dbReference type="STRING" id="436010.A0A166B739"/>
<reference evidence="3 4" key="1">
    <citation type="journal article" date="2016" name="Mol. Biol. Evol.">
        <title>Comparative Genomics of Early-Diverging Mushroom-Forming Fungi Provides Insights into the Origins of Lignocellulose Decay Capabilities.</title>
        <authorList>
            <person name="Nagy L.G."/>
            <person name="Riley R."/>
            <person name="Tritt A."/>
            <person name="Adam C."/>
            <person name="Daum C."/>
            <person name="Floudas D."/>
            <person name="Sun H."/>
            <person name="Yadav J.S."/>
            <person name="Pangilinan J."/>
            <person name="Larsson K.H."/>
            <person name="Matsuura K."/>
            <person name="Barry K."/>
            <person name="Labutti K."/>
            <person name="Kuo R."/>
            <person name="Ohm R.A."/>
            <person name="Bhattacharya S.S."/>
            <person name="Shirouzu T."/>
            <person name="Yoshinaga Y."/>
            <person name="Martin F.M."/>
            <person name="Grigoriev I.V."/>
            <person name="Hibbett D.S."/>
        </authorList>
    </citation>
    <scope>NUCLEOTIDE SEQUENCE [LARGE SCALE GENOMIC DNA]</scope>
    <source>
        <strain evidence="3 4">CBS 109695</strain>
    </source>
</reference>
<dbReference type="AlphaFoldDB" id="A0A166B739"/>
<organism evidence="3 4">
    <name type="scientific">Athelia psychrophila</name>
    <dbReference type="NCBI Taxonomy" id="1759441"/>
    <lineage>
        <taxon>Eukaryota</taxon>
        <taxon>Fungi</taxon>
        <taxon>Dikarya</taxon>
        <taxon>Basidiomycota</taxon>
        <taxon>Agaricomycotina</taxon>
        <taxon>Agaricomycetes</taxon>
        <taxon>Agaricomycetidae</taxon>
        <taxon>Atheliales</taxon>
        <taxon>Atheliaceae</taxon>
        <taxon>Athelia</taxon>
    </lineage>
</organism>
<evidence type="ECO:0000313" key="3">
    <source>
        <dbReference type="EMBL" id="KZP12343.1"/>
    </source>
</evidence>
<sequence>MREEDAAAAELAVDLMKRSGASVSEESINHVLAFYAERGDVPRAETFMANALGASPTETQRDLHIKAHLRAAAPKTIPEQALSVLHNYELQSTPAPMSSYSRLIASLFSVPSSIGHAQAWDLFTHMRYVAHPNPDAQLYAQMIRACASSLVSSSEPERALDLWTEMTVDHALPPTRGAYTAVILACARAGTGTRGRGYVHEAFRLAKEMLDSHRDARGRAAFRPDGRTFCALLEGAKRIGDLARARWILAEMVRGDDEGGAGAAEAVVDAPITEEVMMHVFHAYASYTVPFKRTAAPLSTQEAGSAEKPSAEEPQDSHPSQPTEDITKQPNIPSFNHLPPQSRSEVLGEARALFGRILDDTHTAQAPFAAEEPAGKFAQVQLTSRLVNSYLSVYYKHAPLHDCRQLFGSIFHESGVAHNARSFVEALERCANAKRGTERTEALAFAEELYAQWVLVESGKHQTVNEPVSARMIERANVAAVRLWTLCGDLDRAVAQVKSFTNRYPPVVMRSPPAKLPFQSTRTVLLGARPLVRMTSATELPDDTVPPILTFTDIELLHHRLVAMGKTKDVGFLKWACKAYEGGLRIRRDATMRAEPRKVQRSS</sequence>
<keyword evidence="4" id="KW-1185">Reference proteome</keyword>
<dbReference type="EMBL" id="KV417649">
    <property type="protein sequence ID" value="KZP12343.1"/>
    <property type="molecule type" value="Genomic_DNA"/>
</dbReference>
<name>A0A166B739_9AGAM</name>
<protein>
    <recommendedName>
        <fullName evidence="5">Pentacotripeptide-repeat region of PRORP domain-containing protein</fullName>
    </recommendedName>
</protein>
<feature type="region of interest" description="Disordered" evidence="2">
    <location>
        <begin position="298"/>
        <end position="341"/>
    </location>
</feature>
<evidence type="ECO:0000256" key="2">
    <source>
        <dbReference type="SAM" id="MobiDB-lite"/>
    </source>
</evidence>
<gene>
    <name evidence="3" type="ORF">FIBSPDRAFT_799096</name>
</gene>
<dbReference type="InterPro" id="IPR011990">
    <property type="entry name" value="TPR-like_helical_dom_sf"/>
</dbReference>
<evidence type="ECO:0000313" key="4">
    <source>
        <dbReference type="Proteomes" id="UP000076532"/>
    </source>
</evidence>
<dbReference type="PANTHER" id="PTHR47942:SF63">
    <property type="entry name" value="PENTATRICOPEPTIDE REPEAT-CONTAINING PROTEIN"/>
    <property type="match status" value="1"/>
</dbReference>
<dbReference type="Proteomes" id="UP000076532">
    <property type="component" value="Unassembled WGS sequence"/>
</dbReference>